<evidence type="ECO:0000256" key="5">
    <source>
        <dbReference type="ARBA" id="ARBA00022989"/>
    </source>
</evidence>
<evidence type="ECO:0000256" key="4">
    <source>
        <dbReference type="ARBA" id="ARBA00022729"/>
    </source>
</evidence>
<dbReference type="GO" id="GO:0000293">
    <property type="term" value="F:ferric-chelate reductase activity"/>
    <property type="evidence" value="ECO:0007669"/>
    <property type="project" value="TreeGrafter"/>
</dbReference>
<accession>A0A2G7EL19</accession>
<feature type="compositionally biased region" description="Basic and acidic residues" evidence="8">
    <location>
        <begin position="717"/>
        <end position="743"/>
    </location>
</feature>
<dbReference type="Pfam" id="PF01794">
    <property type="entry name" value="Ferric_reduct"/>
    <property type="match status" value="1"/>
</dbReference>
<keyword evidence="4" id="KW-0732">Signal</keyword>
<dbReference type="SUPFAM" id="SSF75005">
    <property type="entry name" value="Arabinanase/levansucrase/invertase"/>
    <property type="match status" value="1"/>
</dbReference>
<evidence type="ECO:0000256" key="6">
    <source>
        <dbReference type="ARBA" id="ARBA00023065"/>
    </source>
</evidence>
<dbReference type="GO" id="GO:0015677">
    <property type="term" value="P:copper ion import"/>
    <property type="evidence" value="ECO:0007669"/>
    <property type="project" value="TreeGrafter"/>
</dbReference>
<dbReference type="Gene3D" id="2.115.10.20">
    <property type="entry name" value="Glycosyl hydrolase domain, family 43"/>
    <property type="match status" value="2"/>
</dbReference>
<dbReference type="InterPro" id="IPR051410">
    <property type="entry name" value="Ferric/Cupric_Reductase"/>
</dbReference>
<organism evidence="12 13">
    <name type="scientific">Aspergillus arachidicola</name>
    <dbReference type="NCBI Taxonomy" id="656916"/>
    <lineage>
        <taxon>Eukaryota</taxon>
        <taxon>Fungi</taxon>
        <taxon>Dikarya</taxon>
        <taxon>Ascomycota</taxon>
        <taxon>Pezizomycotina</taxon>
        <taxon>Eurotiomycetes</taxon>
        <taxon>Eurotiomycetidae</taxon>
        <taxon>Eurotiales</taxon>
        <taxon>Aspergillaceae</taxon>
        <taxon>Aspergillus</taxon>
        <taxon>Aspergillus subgen. Circumdati</taxon>
    </lineage>
</organism>
<feature type="region of interest" description="Disordered" evidence="8">
    <location>
        <begin position="717"/>
        <end position="751"/>
    </location>
</feature>
<keyword evidence="3 9" id="KW-0812">Transmembrane</keyword>
<evidence type="ECO:0000313" key="12">
    <source>
        <dbReference type="EMBL" id="PIG69066.1"/>
    </source>
</evidence>
<dbReference type="InterPro" id="IPR013130">
    <property type="entry name" value="Fe3_Rdtase_TM_dom"/>
</dbReference>
<evidence type="ECO:0000313" key="13">
    <source>
        <dbReference type="Proteomes" id="UP000231358"/>
    </source>
</evidence>
<dbReference type="PANTHER" id="PTHR32361:SF9">
    <property type="entry name" value="FERRIC REDUCTASE TRANSMEMBRANE COMPONENT 3-RELATED"/>
    <property type="match status" value="1"/>
</dbReference>
<evidence type="ECO:0000256" key="7">
    <source>
        <dbReference type="ARBA" id="ARBA00023136"/>
    </source>
</evidence>
<dbReference type="Pfam" id="PF08244">
    <property type="entry name" value="Glyco_hydro_32C"/>
    <property type="match status" value="1"/>
</dbReference>
<feature type="transmembrane region" description="Helical" evidence="9">
    <location>
        <begin position="39"/>
        <end position="55"/>
    </location>
</feature>
<comment type="caution">
    <text evidence="12">The sequence shown here is derived from an EMBL/GenBank/DDBJ whole genome shotgun (WGS) entry which is preliminary data.</text>
</comment>
<comment type="subcellular location">
    <subcellularLocation>
        <location evidence="1">Membrane</location>
        <topology evidence="1">Multi-pass membrane protein</topology>
    </subcellularLocation>
</comment>
<dbReference type="CDD" id="cd18621">
    <property type="entry name" value="GH32_XdINV-like"/>
    <property type="match status" value="1"/>
</dbReference>
<dbReference type="GO" id="GO:0006826">
    <property type="term" value="P:iron ion transport"/>
    <property type="evidence" value="ECO:0007669"/>
    <property type="project" value="TreeGrafter"/>
</dbReference>
<sequence>MILTSPVLLSHSYYLVALHSCLAKDQVLPKSMRLSWSVMGYWGGILLMGIVYRLWASSRYVQGGGDRGDVERKREQQLSDKAGIRNRLSFYWKAYIAVPAALGSYHQRRFLGCSIPNRPEILVVVGFWIMCIILNFGFHDIFIPNVTMPTISQQAWKYVAQRTSMFAYACLLWVWLFAGRNNIFIWVTGWSFSTFNVFHRHLSRLTAIFAFVHAISYTVLDTIYGPYYEEGLHVLWFKFGIIRYSSAAGAVAIDYNAAPSDLTTLPSGSLFETWRPKIHVLPPTGRIGDPCAHYNDPKTGWFHVQYLYNGTGIAGVQTDDLVYYYDINENGNYTGVAGGANDPLAVFDGSVISRGIDDKPTLLYTSVSHLPIHWTLPYTRGSESQSLAGFYVTAFRDPYVFQNKDLYDTVGSSSGTWYAVISGGVHDWSEPANSTWGNGNWAKVWGYNFEVGNVFSLDKEGYNVNGETFITLGVEGSYVPITESVTSMHRMLWASGNISKPDGGNVTFEPTMAGVLDWGTSSYTAAGKVLPATSRASEKSSAPDRFISRDGKIRYCSVLPRKLSKQTISNVVNNDLASETGLWRVEGSENSCLKLETMGIKIARETYKAMTNKTSFTEPKRTLSEAGAVPFEQSPTPKFFVLNAQLSFSKSARDSGVQAGFKILSSELESTTIYYQFSNEPIVIDRSNTSAAAQTATGTDTATESGRLRLFDINKNCKDDNKDKSDDDNKQEERKKKDAYREHGRNRHNVKHNAFAAEDESQIEILDLTIVVDNAVLEVYNVMLVYVNEHMMDGNVIELGKES</sequence>
<dbReference type="GO" id="GO:0005886">
    <property type="term" value="C:plasma membrane"/>
    <property type="evidence" value="ECO:0007669"/>
    <property type="project" value="TreeGrafter"/>
</dbReference>
<evidence type="ECO:0000256" key="2">
    <source>
        <dbReference type="ARBA" id="ARBA00022448"/>
    </source>
</evidence>
<keyword evidence="13" id="KW-1185">Reference proteome</keyword>
<keyword evidence="5 9" id="KW-1133">Transmembrane helix</keyword>
<feature type="transmembrane region" description="Helical" evidence="9">
    <location>
        <begin position="166"/>
        <end position="190"/>
    </location>
</feature>
<dbReference type="AlphaFoldDB" id="A0A2G7EL19"/>
<feature type="transmembrane region" description="Helical" evidence="9">
    <location>
        <begin position="202"/>
        <end position="220"/>
    </location>
</feature>
<dbReference type="SMART" id="SM00640">
    <property type="entry name" value="Glyco_32"/>
    <property type="match status" value="1"/>
</dbReference>
<dbReference type="PANTHER" id="PTHR32361">
    <property type="entry name" value="FERRIC/CUPRIC REDUCTASE TRANSMEMBRANE COMPONENT"/>
    <property type="match status" value="1"/>
</dbReference>
<evidence type="ECO:0000256" key="3">
    <source>
        <dbReference type="ARBA" id="ARBA00022692"/>
    </source>
</evidence>
<feature type="domain" description="Glycosyl hydrolase family 32 C-terminal" evidence="11">
    <location>
        <begin position="609"/>
        <end position="780"/>
    </location>
</feature>
<protein>
    <recommendedName>
        <fullName evidence="14">Ferric oxidoreductase domain-containing protein</fullName>
    </recommendedName>
</protein>
<evidence type="ECO:0000259" key="11">
    <source>
        <dbReference type="Pfam" id="PF08244"/>
    </source>
</evidence>
<dbReference type="GO" id="GO:0005975">
    <property type="term" value="P:carbohydrate metabolic process"/>
    <property type="evidence" value="ECO:0007669"/>
    <property type="project" value="InterPro"/>
</dbReference>
<name>A0A2G7EL19_9EURO</name>
<evidence type="ECO:0000256" key="8">
    <source>
        <dbReference type="SAM" id="MobiDB-lite"/>
    </source>
</evidence>
<dbReference type="Gene3D" id="2.60.120.560">
    <property type="entry name" value="Exo-inulinase, domain 1"/>
    <property type="match status" value="1"/>
</dbReference>
<dbReference type="GO" id="GO:0004553">
    <property type="term" value="F:hydrolase activity, hydrolyzing O-glycosyl compounds"/>
    <property type="evidence" value="ECO:0007669"/>
    <property type="project" value="InterPro"/>
</dbReference>
<gene>
    <name evidence="12" type="ORF">AARAC_008697</name>
</gene>
<evidence type="ECO:0000256" key="1">
    <source>
        <dbReference type="ARBA" id="ARBA00004141"/>
    </source>
</evidence>
<evidence type="ECO:0000256" key="9">
    <source>
        <dbReference type="SAM" id="Phobius"/>
    </source>
</evidence>
<dbReference type="InterPro" id="IPR001362">
    <property type="entry name" value="Glyco_hydro_32"/>
</dbReference>
<keyword evidence="7 9" id="KW-0472">Membrane</keyword>
<dbReference type="InterPro" id="IPR023296">
    <property type="entry name" value="Glyco_hydro_beta-prop_sf"/>
</dbReference>
<evidence type="ECO:0008006" key="14">
    <source>
        <dbReference type="Google" id="ProtNLM"/>
    </source>
</evidence>
<dbReference type="GO" id="GO:0006879">
    <property type="term" value="P:intracellular iron ion homeostasis"/>
    <property type="evidence" value="ECO:0007669"/>
    <property type="project" value="TreeGrafter"/>
</dbReference>
<keyword evidence="6" id="KW-0406">Ion transport</keyword>
<reference evidence="12 13" key="1">
    <citation type="submission" date="2017-05" db="EMBL/GenBank/DDBJ databases">
        <title>Genome sequence for an aflatoxigenic pathogen of Argentinian peanut, Aspergillus arachidicola.</title>
        <authorList>
            <person name="Moore G."/>
            <person name="Beltz S.B."/>
            <person name="Mack B.M."/>
        </authorList>
    </citation>
    <scope>NUCLEOTIDE SEQUENCE [LARGE SCALE GENOMIC DNA]</scope>
    <source>
        <strain evidence="12 13">CBS 117610</strain>
    </source>
</reference>
<dbReference type="InterPro" id="IPR013189">
    <property type="entry name" value="Glyco_hydro_32_C"/>
</dbReference>
<dbReference type="Proteomes" id="UP000231358">
    <property type="component" value="Unassembled WGS sequence"/>
</dbReference>
<dbReference type="EMBL" id="NEXV01000750">
    <property type="protein sequence ID" value="PIG69066.1"/>
    <property type="molecule type" value="Genomic_DNA"/>
</dbReference>
<feature type="domain" description="Ferric oxidoreductase" evidence="10">
    <location>
        <begin position="164"/>
        <end position="244"/>
    </location>
</feature>
<evidence type="ECO:0000259" key="10">
    <source>
        <dbReference type="Pfam" id="PF01794"/>
    </source>
</evidence>
<keyword evidence="2" id="KW-0813">Transport</keyword>
<proteinExistence type="predicted"/>
<feature type="transmembrane region" description="Helical" evidence="9">
    <location>
        <begin position="121"/>
        <end position="138"/>
    </location>
</feature>
<dbReference type="STRING" id="656916.A0A2G7EL19"/>